<name>A0ABM8XNM4_9BURK</name>
<dbReference type="RefSeq" id="WP_224006702.1">
    <property type="nucleotide sequence ID" value="NZ_CAJZAF010000030.1"/>
</dbReference>
<accession>A0ABM8XNM4</accession>
<evidence type="ECO:0000313" key="1">
    <source>
        <dbReference type="EMBL" id="CAG9181823.1"/>
    </source>
</evidence>
<sequence length="56" mass="6076">MKYPFIVAITTAALAGCVTSPYTPPPTQDTRAIGESKLAPKDAAQCIGQKWAQRRR</sequence>
<dbReference type="PROSITE" id="PS51257">
    <property type="entry name" value="PROKAR_LIPOPROTEIN"/>
    <property type="match status" value="1"/>
</dbReference>
<dbReference type="Proteomes" id="UP000701702">
    <property type="component" value="Unassembled WGS sequence"/>
</dbReference>
<keyword evidence="2" id="KW-1185">Reference proteome</keyword>
<evidence type="ECO:0008006" key="3">
    <source>
        <dbReference type="Google" id="ProtNLM"/>
    </source>
</evidence>
<gene>
    <name evidence="1" type="ORF">LMG23994_04761</name>
</gene>
<reference evidence="1 2" key="1">
    <citation type="submission" date="2021-08" db="EMBL/GenBank/DDBJ databases">
        <authorList>
            <person name="Peeters C."/>
        </authorList>
    </citation>
    <scope>NUCLEOTIDE SEQUENCE [LARGE SCALE GENOMIC DNA]</scope>
    <source>
        <strain evidence="1 2">LMG 23994</strain>
    </source>
</reference>
<evidence type="ECO:0000313" key="2">
    <source>
        <dbReference type="Proteomes" id="UP000701702"/>
    </source>
</evidence>
<dbReference type="EMBL" id="CAJZAF010000030">
    <property type="protein sequence ID" value="CAG9181823.1"/>
    <property type="molecule type" value="Genomic_DNA"/>
</dbReference>
<proteinExistence type="predicted"/>
<comment type="caution">
    <text evidence="1">The sequence shown here is derived from an EMBL/GenBank/DDBJ whole genome shotgun (WGS) entry which is preliminary data.</text>
</comment>
<protein>
    <recommendedName>
        <fullName evidence="3">Lipoprotein</fullName>
    </recommendedName>
</protein>
<organism evidence="1 2">
    <name type="scientific">Cupriavidus pinatubonensis</name>
    <dbReference type="NCBI Taxonomy" id="248026"/>
    <lineage>
        <taxon>Bacteria</taxon>
        <taxon>Pseudomonadati</taxon>
        <taxon>Pseudomonadota</taxon>
        <taxon>Betaproteobacteria</taxon>
        <taxon>Burkholderiales</taxon>
        <taxon>Burkholderiaceae</taxon>
        <taxon>Cupriavidus</taxon>
    </lineage>
</organism>